<name>A0AAW1I9M2_POPJA</name>
<proteinExistence type="predicted"/>
<gene>
    <name evidence="1" type="ORF">QE152_g37630</name>
</gene>
<organism evidence="1 2">
    <name type="scientific">Popillia japonica</name>
    <name type="common">Japanese beetle</name>
    <dbReference type="NCBI Taxonomy" id="7064"/>
    <lineage>
        <taxon>Eukaryota</taxon>
        <taxon>Metazoa</taxon>
        <taxon>Ecdysozoa</taxon>
        <taxon>Arthropoda</taxon>
        <taxon>Hexapoda</taxon>
        <taxon>Insecta</taxon>
        <taxon>Pterygota</taxon>
        <taxon>Neoptera</taxon>
        <taxon>Endopterygota</taxon>
        <taxon>Coleoptera</taxon>
        <taxon>Polyphaga</taxon>
        <taxon>Scarabaeiformia</taxon>
        <taxon>Scarabaeidae</taxon>
        <taxon>Rutelinae</taxon>
        <taxon>Popillia</taxon>
    </lineage>
</organism>
<accession>A0AAW1I9M2</accession>
<dbReference type="EMBL" id="JASPKY010000744">
    <property type="protein sequence ID" value="KAK9685854.1"/>
    <property type="molecule type" value="Genomic_DNA"/>
</dbReference>
<dbReference type="AlphaFoldDB" id="A0AAW1I9M2"/>
<reference evidence="1 2" key="1">
    <citation type="journal article" date="2024" name="BMC Genomics">
        <title>De novo assembly and annotation of Popillia japonica's genome with initial clues to its potential as an invasive pest.</title>
        <authorList>
            <person name="Cucini C."/>
            <person name="Boschi S."/>
            <person name="Funari R."/>
            <person name="Cardaioli E."/>
            <person name="Iannotti N."/>
            <person name="Marturano G."/>
            <person name="Paoli F."/>
            <person name="Bruttini M."/>
            <person name="Carapelli A."/>
            <person name="Frati F."/>
            <person name="Nardi F."/>
        </authorList>
    </citation>
    <scope>NUCLEOTIDE SEQUENCE [LARGE SCALE GENOMIC DNA]</scope>
    <source>
        <strain evidence="1">DMR45628</strain>
    </source>
</reference>
<comment type="caution">
    <text evidence="1">The sequence shown here is derived from an EMBL/GenBank/DDBJ whole genome shotgun (WGS) entry which is preliminary data.</text>
</comment>
<dbReference type="Proteomes" id="UP001458880">
    <property type="component" value="Unassembled WGS sequence"/>
</dbReference>
<keyword evidence="2" id="KW-1185">Reference proteome</keyword>
<evidence type="ECO:0000313" key="2">
    <source>
        <dbReference type="Proteomes" id="UP001458880"/>
    </source>
</evidence>
<sequence length="68" mass="7855">MNGARILPLDTCFAQILLAKPYRRINNVVFEKGYQLLKIFQVNGHYLDVLFNDCTGCPNFLFFKLLVS</sequence>
<protein>
    <submittedName>
        <fullName evidence="1">Uncharacterized protein</fullName>
    </submittedName>
</protein>
<evidence type="ECO:0000313" key="1">
    <source>
        <dbReference type="EMBL" id="KAK9685854.1"/>
    </source>
</evidence>